<accession>A0AAN9Q939</accession>
<organism evidence="1 2">
    <name type="scientific">Canavalia gladiata</name>
    <name type="common">Sword bean</name>
    <name type="synonym">Dolichos gladiatus</name>
    <dbReference type="NCBI Taxonomy" id="3824"/>
    <lineage>
        <taxon>Eukaryota</taxon>
        <taxon>Viridiplantae</taxon>
        <taxon>Streptophyta</taxon>
        <taxon>Embryophyta</taxon>
        <taxon>Tracheophyta</taxon>
        <taxon>Spermatophyta</taxon>
        <taxon>Magnoliopsida</taxon>
        <taxon>eudicotyledons</taxon>
        <taxon>Gunneridae</taxon>
        <taxon>Pentapetalae</taxon>
        <taxon>rosids</taxon>
        <taxon>fabids</taxon>
        <taxon>Fabales</taxon>
        <taxon>Fabaceae</taxon>
        <taxon>Papilionoideae</taxon>
        <taxon>50 kb inversion clade</taxon>
        <taxon>NPAAA clade</taxon>
        <taxon>indigoferoid/millettioid clade</taxon>
        <taxon>Phaseoleae</taxon>
        <taxon>Canavalia</taxon>
    </lineage>
</organism>
<keyword evidence="2" id="KW-1185">Reference proteome</keyword>
<reference evidence="1 2" key="1">
    <citation type="submission" date="2024-01" db="EMBL/GenBank/DDBJ databases">
        <title>The genomes of 5 underutilized Papilionoideae crops provide insights into root nodulation and disease resistanc.</title>
        <authorList>
            <person name="Jiang F."/>
        </authorList>
    </citation>
    <scope>NUCLEOTIDE SEQUENCE [LARGE SCALE GENOMIC DNA]</scope>
    <source>
        <strain evidence="1">LVBAO_FW01</strain>
        <tissue evidence="1">Leaves</tissue>
    </source>
</reference>
<protein>
    <submittedName>
        <fullName evidence="1">Uncharacterized protein</fullName>
    </submittedName>
</protein>
<dbReference type="EMBL" id="JAYMYQ010000006">
    <property type="protein sequence ID" value="KAK7322458.1"/>
    <property type="molecule type" value="Genomic_DNA"/>
</dbReference>
<evidence type="ECO:0000313" key="1">
    <source>
        <dbReference type="EMBL" id="KAK7322458.1"/>
    </source>
</evidence>
<sequence>MPPFSFPFCGQEFYFPVVLVSGWKLDRFMLIEAYCCTAFSFTLENLGEGGLNDMVSQHAWIIVFRFSFVGKFHVSCKLDSSDHNS</sequence>
<proteinExistence type="predicted"/>
<gene>
    <name evidence="1" type="ORF">VNO77_25839</name>
</gene>
<comment type="caution">
    <text evidence="1">The sequence shown here is derived from an EMBL/GenBank/DDBJ whole genome shotgun (WGS) entry which is preliminary data.</text>
</comment>
<dbReference type="Proteomes" id="UP001367508">
    <property type="component" value="Unassembled WGS sequence"/>
</dbReference>
<name>A0AAN9Q939_CANGL</name>
<dbReference type="AlphaFoldDB" id="A0AAN9Q939"/>
<evidence type="ECO:0000313" key="2">
    <source>
        <dbReference type="Proteomes" id="UP001367508"/>
    </source>
</evidence>